<protein>
    <submittedName>
        <fullName evidence="3">Phosphoesterase PA-phosphatase related</fullName>
    </submittedName>
</protein>
<dbReference type="Pfam" id="PF01569">
    <property type="entry name" value="PAP2"/>
    <property type="match status" value="1"/>
</dbReference>
<keyword evidence="1" id="KW-0812">Transmembrane</keyword>
<name>A0A0E3M814_CLOSL</name>
<dbReference type="SMART" id="SM00014">
    <property type="entry name" value="acidPPc"/>
    <property type="match status" value="1"/>
</dbReference>
<proteinExistence type="predicted"/>
<dbReference type="PANTHER" id="PTHR14969">
    <property type="entry name" value="SPHINGOSINE-1-PHOSPHATE PHOSPHOHYDROLASE"/>
    <property type="match status" value="1"/>
</dbReference>
<dbReference type="PANTHER" id="PTHR14969:SF58">
    <property type="entry name" value="UNDECAPRENYL-DIPHOSPHATASE BCRC"/>
    <property type="match status" value="1"/>
</dbReference>
<evidence type="ECO:0000256" key="1">
    <source>
        <dbReference type="SAM" id="Phobius"/>
    </source>
</evidence>
<accession>A0A0E3M814</accession>
<feature type="transmembrane region" description="Helical" evidence="1">
    <location>
        <begin position="59"/>
        <end position="79"/>
    </location>
</feature>
<keyword evidence="1" id="KW-1133">Transmembrane helix</keyword>
<dbReference type="InterPro" id="IPR000326">
    <property type="entry name" value="PAP2/HPO"/>
</dbReference>
<dbReference type="HOGENOM" id="CLU_072573_8_1_9"/>
<sequence length="199" mass="22592">MNMEFFRLINDLANKNVVFDKIMIFISKDVHYIFMAITALVFILGVIKKNEGYRKISVSTCIIAAINLILSFVIGIVYYEDRPFVNNKVNLLIAHTKNASFPSNHAAGTMSVALGLGKYNRILGIIMVVISIIVGFSRVYVGNHYPLDVIGAYIMVFAINYLYNFLLRNKVEEIYIKIEKLLVNKVGFYKNSDGNIFND</sequence>
<reference evidence="3 4" key="1">
    <citation type="journal article" date="2015" name="J. Biotechnol.">
        <title>Complete genome sequence of a malodorant-producing acetogen, Clostridium scatologenes ATCC 25775(T).</title>
        <authorList>
            <person name="Zhu Z."/>
            <person name="Guo T."/>
            <person name="Zheng H."/>
            <person name="Song T."/>
            <person name="Ouyang P."/>
            <person name="Xie J."/>
        </authorList>
    </citation>
    <scope>NUCLEOTIDE SEQUENCE [LARGE SCALE GENOMIC DNA]</scope>
    <source>
        <strain evidence="3 4">ATCC 25775</strain>
    </source>
</reference>
<feature type="transmembrane region" description="Helical" evidence="1">
    <location>
        <begin position="147"/>
        <end position="167"/>
    </location>
</feature>
<organism evidence="3 4">
    <name type="scientific">Clostridium scatologenes</name>
    <dbReference type="NCBI Taxonomy" id="1548"/>
    <lineage>
        <taxon>Bacteria</taxon>
        <taxon>Bacillati</taxon>
        <taxon>Bacillota</taxon>
        <taxon>Clostridia</taxon>
        <taxon>Eubacteriales</taxon>
        <taxon>Clostridiaceae</taxon>
        <taxon>Clostridium</taxon>
    </lineage>
</organism>
<dbReference type="Gene3D" id="1.20.144.10">
    <property type="entry name" value="Phosphatidic acid phosphatase type 2/haloperoxidase"/>
    <property type="match status" value="1"/>
</dbReference>
<dbReference type="InterPro" id="IPR036938">
    <property type="entry name" value="PAP2/HPO_sf"/>
</dbReference>
<keyword evidence="1" id="KW-0472">Membrane</keyword>
<evidence type="ECO:0000313" key="4">
    <source>
        <dbReference type="Proteomes" id="UP000033115"/>
    </source>
</evidence>
<dbReference type="RefSeq" id="WP_029163695.1">
    <property type="nucleotide sequence ID" value="NZ_CP009933.1"/>
</dbReference>
<dbReference type="Proteomes" id="UP000033115">
    <property type="component" value="Chromosome"/>
</dbReference>
<gene>
    <name evidence="3" type="ORF">CSCA_0638</name>
</gene>
<dbReference type="SUPFAM" id="SSF48317">
    <property type="entry name" value="Acid phosphatase/Vanadium-dependent haloperoxidase"/>
    <property type="match status" value="1"/>
</dbReference>
<evidence type="ECO:0000313" key="3">
    <source>
        <dbReference type="EMBL" id="AKA67763.1"/>
    </source>
</evidence>
<feature type="transmembrane region" description="Helical" evidence="1">
    <location>
        <begin position="123"/>
        <end position="141"/>
    </location>
</feature>
<dbReference type="KEGG" id="csq:CSCA_0638"/>
<feature type="transmembrane region" description="Helical" evidence="1">
    <location>
        <begin position="30"/>
        <end position="47"/>
    </location>
</feature>
<feature type="domain" description="Phosphatidic acid phosphatase type 2/haloperoxidase" evidence="2">
    <location>
        <begin position="60"/>
        <end position="164"/>
    </location>
</feature>
<dbReference type="STRING" id="1548.CSCA_0638"/>
<dbReference type="EMBL" id="CP009933">
    <property type="protein sequence ID" value="AKA67763.1"/>
    <property type="molecule type" value="Genomic_DNA"/>
</dbReference>
<dbReference type="AlphaFoldDB" id="A0A0E3M814"/>
<evidence type="ECO:0000259" key="2">
    <source>
        <dbReference type="SMART" id="SM00014"/>
    </source>
</evidence>
<keyword evidence="4" id="KW-1185">Reference proteome</keyword>